<name>A0A2V1D5G5_9PLEO</name>
<keyword evidence="3" id="KW-1185">Reference proteome</keyword>
<dbReference type="Pfam" id="PF24476">
    <property type="entry name" value="DUF7580"/>
    <property type="match status" value="1"/>
</dbReference>
<dbReference type="EMBL" id="KZ805598">
    <property type="protein sequence ID" value="PVH93296.1"/>
    <property type="molecule type" value="Genomic_DNA"/>
</dbReference>
<organism evidence="2 3">
    <name type="scientific">Periconia macrospinosa</name>
    <dbReference type="NCBI Taxonomy" id="97972"/>
    <lineage>
        <taxon>Eukaryota</taxon>
        <taxon>Fungi</taxon>
        <taxon>Dikarya</taxon>
        <taxon>Ascomycota</taxon>
        <taxon>Pezizomycotina</taxon>
        <taxon>Dothideomycetes</taxon>
        <taxon>Pleosporomycetidae</taxon>
        <taxon>Pleosporales</taxon>
        <taxon>Massarineae</taxon>
        <taxon>Periconiaceae</taxon>
        <taxon>Periconia</taxon>
    </lineage>
</organism>
<reference evidence="2 3" key="1">
    <citation type="journal article" date="2018" name="Sci. Rep.">
        <title>Comparative genomics provides insights into the lifestyle and reveals functional heterogeneity of dark septate endophytic fungi.</title>
        <authorList>
            <person name="Knapp D.G."/>
            <person name="Nemeth J.B."/>
            <person name="Barry K."/>
            <person name="Hainaut M."/>
            <person name="Henrissat B."/>
            <person name="Johnson J."/>
            <person name="Kuo A."/>
            <person name="Lim J.H.P."/>
            <person name="Lipzen A."/>
            <person name="Nolan M."/>
            <person name="Ohm R.A."/>
            <person name="Tamas L."/>
            <person name="Grigoriev I.V."/>
            <person name="Spatafora J.W."/>
            <person name="Nagy L.G."/>
            <person name="Kovacs G.M."/>
        </authorList>
    </citation>
    <scope>NUCLEOTIDE SEQUENCE [LARGE SCALE GENOMIC DNA]</scope>
    <source>
        <strain evidence="2 3">DSE2036</strain>
    </source>
</reference>
<gene>
    <name evidence="2" type="ORF">DM02DRAFT_619343</name>
</gene>
<dbReference type="PANTHER" id="PTHR35186">
    <property type="entry name" value="ANK_REP_REGION DOMAIN-CONTAINING PROTEIN"/>
    <property type="match status" value="1"/>
</dbReference>
<dbReference type="PANTHER" id="PTHR35186:SF4">
    <property type="entry name" value="PRION-INHIBITION AND PROPAGATION HELO DOMAIN-CONTAINING PROTEIN"/>
    <property type="match status" value="1"/>
</dbReference>
<evidence type="ECO:0000313" key="2">
    <source>
        <dbReference type="EMBL" id="PVH93296.1"/>
    </source>
</evidence>
<proteinExistence type="predicted"/>
<protein>
    <recommendedName>
        <fullName evidence="1">DUF7580 domain-containing protein</fullName>
    </recommendedName>
</protein>
<sequence length="117" mass="13041">MGTSNDTSVVKLVKNYQIYALGVLLLEIALGKPLDTSIVTSNVGAELKEYLTVMRLEKHGFAARTLGPQYGESVTRCLSFKFDTTKHDLANSELQREFYHNVVCQLEGCLKIMTEPV</sequence>
<feature type="domain" description="DUF7580" evidence="1">
    <location>
        <begin position="14"/>
        <end position="108"/>
    </location>
</feature>
<dbReference type="Proteomes" id="UP000244855">
    <property type="component" value="Unassembled WGS sequence"/>
</dbReference>
<evidence type="ECO:0000313" key="3">
    <source>
        <dbReference type="Proteomes" id="UP000244855"/>
    </source>
</evidence>
<dbReference type="InterPro" id="IPR056002">
    <property type="entry name" value="DUF7580"/>
</dbReference>
<evidence type="ECO:0000259" key="1">
    <source>
        <dbReference type="Pfam" id="PF24476"/>
    </source>
</evidence>
<dbReference type="AlphaFoldDB" id="A0A2V1D5G5"/>
<dbReference type="STRING" id="97972.A0A2V1D5G5"/>
<dbReference type="OrthoDB" id="5331891at2759"/>
<accession>A0A2V1D5G5</accession>